<sequence>MKVLGIDQFHKKKFKFLGFKDEWLFFIGNLALNFIGIIYGKSGQGKTEFCIRLAKYLCKFGRVAWLSYEQGHDFDFQMASIRNNMQEEAGKFLPIDPLQKRQKGKTKFQELDDYLSKRSTPEFVFIDSLDYLDITPEEYYYLKEKYGGKKGIIFLSHEKNGAPESKVGQKIEYDGKFSVRVFKYIARKMKNRVGGSGNYVVYFKEARRVDPLFFKKAEQEMEVVHNWHDEAIEQQRELEMQKKN</sequence>
<dbReference type="Proteomes" id="UP000239872">
    <property type="component" value="Unassembled WGS sequence"/>
</dbReference>
<evidence type="ECO:0000256" key="1">
    <source>
        <dbReference type="SAM" id="Phobius"/>
    </source>
</evidence>
<dbReference type="AlphaFoldDB" id="A0A2S7SS23"/>
<dbReference type="RefSeq" id="WP_105040968.1">
    <property type="nucleotide sequence ID" value="NZ_PPSL01000006.1"/>
</dbReference>
<keyword evidence="1" id="KW-1133">Transmembrane helix</keyword>
<dbReference type="EMBL" id="PPSL01000006">
    <property type="protein sequence ID" value="PQJ09518.1"/>
    <property type="molecule type" value="Genomic_DNA"/>
</dbReference>
<gene>
    <name evidence="2" type="ORF">CJD36_019970</name>
</gene>
<keyword evidence="1" id="KW-0812">Transmembrane</keyword>
<reference evidence="2 3" key="1">
    <citation type="submission" date="2018-01" db="EMBL/GenBank/DDBJ databases">
        <title>A novel member of the phylum Bacteroidetes isolated from glacier ice.</title>
        <authorList>
            <person name="Liu Q."/>
            <person name="Xin Y.-H."/>
        </authorList>
    </citation>
    <scope>NUCLEOTIDE SEQUENCE [LARGE SCALE GENOMIC DNA]</scope>
    <source>
        <strain evidence="2 3">RB1R16</strain>
    </source>
</reference>
<name>A0A2S7SS23_9BACT</name>
<evidence type="ECO:0000313" key="2">
    <source>
        <dbReference type="EMBL" id="PQJ09518.1"/>
    </source>
</evidence>
<proteinExistence type="predicted"/>
<accession>A0A2S7SS23</accession>
<evidence type="ECO:0008006" key="4">
    <source>
        <dbReference type="Google" id="ProtNLM"/>
    </source>
</evidence>
<organism evidence="2 3">
    <name type="scientific">Flavipsychrobacter stenotrophus</name>
    <dbReference type="NCBI Taxonomy" id="2077091"/>
    <lineage>
        <taxon>Bacteria</taxon>
        <taxon>Pseudomonadati</taxon>
        <taxon>Bacteroidota</taxon>
        <taxon>Chitinophagia</taxon>
        <taxon>Chitinophagales</taxon>
        <taxon>Chitinophagaceae</taxon>
        <taxon>Flavipsychrobacter</taxon>
    </lineage>
</organism>
<keyword evidence="3" id="KW-1185">Reference proteome</keyword>
<feature type="transmembrane region" description="Helical" evidence="1">
    <location>
        <begin position="21"/>
        <end position="40"/>
    </location>
</feature>
<dbReference type="InterPro" id="IPR027417">
    <property type="entry name" value="P-loop_NTPase"/>
</dbReference>
<protein>
    <recommendedName>
        <fullName evidence="4">AAA+ ATPase domain-containing protein</fullName>
    </recommendedName>
</protein>
<evidence type="ECO:0000313" key="3">
    <source>
        <dbReference type="Proteomes" id="UP000239872"/>
    </source>
</evidence>
<comment type="caution">
    <text evidence="2">The sequence shown here is derived from an EMBL/GenBank/DDBJ whole genome shotgun (WGS) entry which is preliminary data.</text>
</comment>
<dbReference type="OrthoDB" id="796468at2"/>
<keyword evidence="1" id="KW-0472">Membrane</keyword>
<dbReference type="Gene3D" id="3.40.50.300">
    <property type="entry name" value="P-loop containing nucleotide triphosphate hydrolases"/>
    <property type="match status" value="1"/>
</dbReference>
<dbReference type="SUPFAM" id="SSF52540">
    <property type="entry name" value="P-loop containing nucleoside triphosphate hydrolases"/>
    <property type="match status" value="1"/>
</dbReference>